<feature type="region of interest" description="Disordered" evidence="1">
    <location>
        <begin position="187"/>
        <end position="207"/>
    </location>
</feature>
<dbReference type="EMBL" id="CAKKNE010000004">
    <property type="protein sequence ID" value="CAH0373832.1"/>
    <property type="molecule type" value="Genomic_DNA"/>
</dbReference>
<proteinExistence type="predicted"/>
<protein>
    <recommendedName>
        <fullName evidence="4">Tetratricopeptide repeat protein</fullName>
    </recommendedName>
</protein>
<dbReference type="SUPFAM" id="SSF48452">
    <property type="entry name" value="TPR-like"/>
    <property type="match status" value="1"/>
</dbReference>
<comment type="caution">
    <text evidence="2">The sequence shown here is derived from an EMBL/GenBank/DDBJ whole genome shotgun (WGS) entry which is preliminary data.</text>
</comment>
<gene>
    <name evidence="2" type="ORF">PECAL_4P10730</name>
</gene>
<dbReference type="OrthoDB" id="7616244at2759"/>
<dbReference type="Proteomes" id="UP000789595">
    <property type="component" value="Unassembled WGS sequence"/>
</dbReference>
<dbReference type="InterPro" id="IPR011990">
    <property type="entry name" value="TPR-like_helical_dom_sf"/>
</dbReference>
<keyword evidence="3" id="KW-1185">Reference proteome</keyword>
<reference evidence="2" key="1">
    <citation type="submission" date="2021-11" db="EMBL/GenBank/DDBJ databases">
        <authorList>
            <consortium name="Genoscope - CEA"/>
            <person name="William W."/>
        </authorList>
    </citation>
    <scope>NUCLEOTIDE SEQUENCE</scope>
</reference>
<accession>A0A8J2ST24</accession>
<dbReference type="Pfam" id="PF13374">
    <property type="entry name" value="TPR_10"/>
    <property type="match status" value="1"/>
</dbReference>
<evidence type="ECO:0008006" key="4">
    <source>
        <dbReference type="Google" id="ProtNLM"/>
    </source>
</evidence>
<evidence type="ECO:0000256" key="1">
    <source>
        <dbReference type="SAM" id="MobiDB-lite"/>
    </source>
</evidence>
<evidence type="ECO:0000313" key="3">
    <source>
        <dbReference type="Proteomes" id="UP000789595"/>
    </source>
</evidence>
<name>A0A8J2ST24_9STRA</name>
<dbReference type="Gene3D" id="1.25.40.10">
    <property type="entry name" value="Tetratricopeptide repeat domain"/>
    <property type="match status" value="1"/>
</dbReference>
<dbReference type="AlphaFoldDB" id="A0A8J2ST24"/>
<sequence>MTTLGNGLYAASHFEDALSVREAELAMLRRLGAPDYQIVVVQSNLANTYELLGREEESMHMREDLYSRTSDIWGEEDRETLLEANNYAMSLGDLRRFEEAKALLRKSMPVARRVLGQDDHLTLRMRWTYAEVLYTDDGATLDDLREAVATLEDVERTARRVFGGAHPATLQIEKGFRDARGALRAREASSGVATRTRAARARRSEEE</sequence>
<evidence type="ECO:0000313" key="2">
    <source>
        <dbReference type="EMBL" id="CAH0373832.1"/>
    </source>
</evidence>
<organism evidence="2 3">
    <name type="scientific">Pelagomonas calceolata</name>
    <dbReference type="NCBI Taxonomy" id="35677"/>
    <lineage>
        <taxon>Eukaryota</taxon>
        <taxon>Sar</taxon>
        <taxon>Stramenopiles</taxon>
        <taxon>Ochrophyta</taxon>
        <taxon>Pelagophyceae</taxon>
        <taxon>Pelagomonadales</taxon>
        <taxon>Pelagomonadaceae</taxon>
        <taxon>Pelagomonas</taxon>
    </lineage>
</organism>